<proteinExistence type="predicted"/>
<protein>
    <recommendedName>
        <fullName evidence="3">DUF2867 domain-containing protein</fullName>
    </recommendedName>
</protein>
<dbReference type="InterPro" id="IPR021295">
    <property type="entry name" value="DUF2867"/>
</dbReference>
<dbReference type="Pfam" id="PF11066">
    <property type="entry name" value="DUF2867"/>
    <property type="match status" value="1"/>
</dbReference>
<accession>A0A1G9PAH5</accession>
<dbReference type="Proteomes" id="UP000183200">
    <property type="component" value="Unassembled WGS sequence"/>
</dbReference>
<organism evidence="1 2">
    <name type="scientific">Pedobacter steynii</name>
    <dbReference type="NCBI Taxonomy" id="430522"/>
    <lineage>
        <taxon>Bacteria</taxon>
        <taxon>Pseudomonadati</taxon>
        <taxon>Bacteroidota</taxon>
        <taxon>Sphingobacteriia</taxon>
        <taxon>Sphingobacteriales</taxon>
        <taxon>Sphingobacteriaceae</taxon>
        <taxon>Pedobacter</taxon>
    </lineage>
</organism>
<reference evidence="2" key="1">
    <citation type="submission" date="2016-10" db="EMBL/GenBank/DDBJ databases">
        <authorList>
            <person name="Varghese N."/>
            <person name="Submissions S."/>
        </authorList>
    </citation>
    <scope>NUCLEOTIDE SEQUENCE [LARGE SCALE GENOMIC DNA]</scope>
    <source>
        <strain evidence="2">DSM 19110</strain>
    </source>
</reference>
<keyword evidence="2" id="KW-1185">Reference proteome</keyword>
<evidence type="ECO:0000313" key="1">
    <source>
        <dbReference type="EMBL" id="SDL95573.1"/>
    </source>
</evidence>
<dbReference type="EMBL" id="FNGY01000002">
    <property type="protein sequence ID" value="SDL95573.1"/>
    <property type="molecule type" value="Genomic_DNA"/>
</dbReference>
<evidence type="ECO:0000313" key="2">
    <source>
        <dbReference type="Proteomes" id="UP000183200"/>
    </source>
</evidence>
<dbReference type="AlphaFoldDB" id="A0A1G9PAH5"/>
<dbReference type="RefSeq" id="WP_074605442.1">
    <property type="nucleotide sequence ID" value="NZ_FNGY01000002.1"/>
</dbReference>
<gene>
    <name evidence="1" type="ORF">SAMN05421820_102591</name>
</gene>
<evidence type="ECO:0008006" key="3">
    <source>
        <dbReference type="Google" id="ProtNLM"/>
    </source>
</evidence>
<name>A0A1G9PAH5_9SPHI</name>
<sequence length="180" mass="20715">MIVKARKDAPENSQIRSQIFDYWDCFQGVLIEKGNRATPSQICIAFLTSVRELTQKLLLVKHKVFSFAGGKAAEANTMPDLNTFNYQTGEQLGLLKVFYRNEDEILLGANTKRINLRISLFLEEVQTEPQRSLSFTTTVVYNDFFGRIIFFLIKPLHKILARYLLKSMIEKIQHLGIPNN</sequence>
<dbReference type="OrthoDB" id="7058586at2"/>